<name>A0A6A5SG99_9PLEO</name>
<accession>A0A6A5SG99</accession>
<evidence type="ECO:0000313" key="2">
    <source>
        <dbReference type="EMBL" id="KAF1938780.1"/>
    </source>
</evidence>
<feature type="compositionally biased region" description="Basic residues" evidence="1">
    <location>
        <begin position="213"/>
        <end position="227"/>
    </location>
</feature>
<feature type="compositionally biased region" description="Basic and acidic residues" evidence="1">
    <location>
        <begin position="136"/>
        <end position="149"/>
    </location>
</feature>
<protein>
    <submittedName>
        <fullName evidence="2">Uncharacterized protein</fullName>
    </submittedName>
</protein>
<sequence length="227" mass="26082">SPSVAESDWRKTRKLIQSVVKDGAEKEANKLTHSFHHLQVQKDLLQHENEGLREVLSTKKKHKKKGKVLDLQQRQEYHGGAVVWSPRKFREARVRQDIKEKEAEESQIQKAQTKEIKAAAQLYKLQIAEQKRVAREAAKENRERMKAEKAAQTAEHACIKQAQNEAQNTEKALQLSQKGKRKASSKPSTQKRRKVAREVVEVEEPAPAPPPRTSRRGRNINLPKKFK</sequence>
<reference evidence="2" key="1">
    <citation type="journal article" date="2020" name="Stud. Mycol.">
        <title>101 Dothideomycetes genomes: a test case for predicting lifestyles and emergence of pathogens.</title>
        <authorList>
            <person name="Haridas S."/>
            <person name="Albert R."/>
            <person name="Binder M."/>
            <person name="Bloem J."/>
            <person name="Labutti K."/>
            <person name="Salamov A."/>
            <person name="Andreopoulos B."/>
            <person name="Baker S."/>
            <person name="Barry K."/>
            <person name="Bills G."/>
            <person name="Bluhm B."/>
            <person name="Cannon C."/>
            <person name="Castanera R."/>
            <person name="Culley D."/>
            <person name="Daum C."/>
            <person name="Ezra D."/>
            <person name="Gonzalez J."/>
            <person name="Henrissat B."/>
            <person name="Kuo A."/>
            <person name="Liang C."/>
            <person name="Lipzen A."/>
            <person name="Lutzoni F."/>
            <person name="Magnuson J."/>
            <person name="Mondo S."/>
            <person name="Nolan M."/>
            <person name="Ohm R."/>
            <person name="Pangilinan J."/>
            <person name="Park H.-J."/>
            <person name="Ramirez L."/>
            <person name="Alfaro M."/>
            <person name="Sun H."/>
            <person name="Tritt A."/>
            <person name="Yoshinaga Y."/>
            <person name="Zwiers L.-H."/>
            <person name="Turgeon B."/>
            <person name="Goodwin S."/>
            <person name="Spatafora J."/>
            <person name="Crous P."/>
            <person name="Grigoriev I."/>
        </authorList>
    </citation>
    <scope>NUCLEOTIDE SEQUENCE</scope>
    <source>
        <strain evidence="2">CBS 161.51</strain>
    </source>
</reference>
<feature type="compositionally biased region" description="Basic residues" evidence="1">
    <location>
        <begin position="178"/>
        <end position="195"/>
    </location>
</feature>
<dbReference type="OrthoDB" id="3797698at2759"/>
<evidence type="ECO:0000256" key="1">
    <source>
        <dbReference type="SAM" id="MobiDB-lite"/>
    </source>
</evidence>
<feature type="non-terminal residue" evidence="2">
    <location>
        <position position="1"/>
    </location>
</feature>
<organism evidence="2 3">
    <name type="scientific">Clathrospora elynae</name>
    <dbReference type="NCBI Taxonomy" id="706981"/>
    <lineage>
        <taxon>Eukaryota</taxon>
        <taxon>Fungi</taxon>
        <taxon>Dikarya</taxon>
        <taxon>Ascomycota</taxon>
        <taxon>Pezizomycotina</taxon>
        <taxon>Dothideomycetes</taxon>
        <taxon>Pleosporomycetidae</taxon>
        <taxon>Pleosporales</taxon>
        <taxon>Diademaceae</taxon>
        <taxon>Clathrospora</taxon>
    </lineage>
</organism>
<dbReference type="AlphaFoldDB" id="A0A6A5SG99"/>
<gene>
    <name evidence="2" type="ORF">EJ02DRAFT_472983</name>
</gene>
<feature type="region of interest" description="Disordered" evidence="1">
    <location>
        <begin position="136"/>
        <end position="227"/>
    </location>
</feature>
<dbReference type="Proteomes" id="UP000800038">
    <property type="component" value="Unassembled WGS sequence"/>
</dbReference>
<proteinExistence type="predicted"/>
<dbReference type="EMBL" id="ML976096">
    <property type="protein sequence ID" value="KAF1938780.1"/>
    <property type="molecule type" value="Genomic_DNA"/>
</dbReference>
<keyword evidence="3" id="KW-1185">Reference proteome</keyword>
<evidence type="ECO:0000313" key="3">
    <source>
        <dbReference type="Proteomes" id="UP000800038"/>
    </source>
</evidence>
<feature type="compositionally biased region" description="Polar residues" evidence="1">
    <location>
        <begin position="161"/>
        <end position="177"/>
    </location>
</feature>